<dbReference type="PANTHER" id="PTHR16214">
    <property type="entry name" value="TRANSMEMBRANE PROTEIN 260"/>
    <property type="match status" value="1"/>
</dbReference>
<comment type="caution">
    <text evidence="2">The sequence shown here is derived from an EMBL/GenBank/DDBJ whole genome shotgun (WGS) entry which is preliminary data.</text>
</comment>
<feature type="transmembrane region" description="Helical" evidence="1">
    <location>
        <begin position="287"/>
        <end position="308"/>
    </location>
</feature>
<feature type="transmembrane region" description="Helical" evidence="1">
    <location>
        <begin position="249"/>
        <end position="267"/>
    </location>
</feature>
<feature type="transmembrane region" description="Helical" evidence="1">
    <location>
        <begin position="315"/>
        <end position="334"/>
    </location>
</feature>
<gene>
    <name evidence="2" type="ORF">AAFF_G00100030</name>
</gene>
<evidence type="ECO:0000256" key="1">
    <source>
        <dbReference type="SAM" id="Phobius"/>
    </source>
</evidence>
<organism evidence="2 3">
    <name type="scientific">Aldrovandia affinis</name>
    <dbReference type="NCBI Taxonomy" id="143900"/>
    <lineage>
        <taxon>Eukaryota</taxon>
        <taxon>Metazoa</taxon>
        <taxon>Chordata</taxon>
        <taxon>Craniata</taxon>
        <taxon>Vertebrata</taxon>
        <taxon>Euteleostomi</taxon>
        <taxon>Actinopterygii</taxon>
        <taxon>Neopterygii</taxon>
        <taxon>Teleostei</taxon>
        <taxon>Notacanthiformes</taxon>
        <taxon>Halosauridae</taxon>
        <taxon>Aldrovandia</taxon>
    </lineage>
</organism>
<dbReference type="InterPro" id="IPR021280">
    <property type="entry name" value="TMEM260-like"/>
</dbReference>
<dbReference type="Proteomes" id="UP001221898">
    <property type="component" value="Unassembled WGS sequence"/>
</dbReference>
<feature type="transmembrane region" description="Helical" evidence="1">
    <location>
        <begin position="71"/>
        <end position="89"/>
    </location>
</feature>
<evidence type="ECO:0008006" key="4">
    <source>
        <dbReference type="Google" id="ProtNLM"/>
    </source>
</evidence>
<reference evidence="2" key="1">
    <citation type="journal article" date="2023" name="Science">
        <title>Genome structures resolve the early diversification of teleost fishes.</title>
        <authorList>
            <person name="Parey E."/>
            <person name="Louis A."/>
            <person name="Montfort J."/>
            <person name="Bouchez O."/>
            <person name="Roques C."/>
            <person name="Iampietro C."/>
            <person name="Lluch J."/>
            <person name="Castinel A."/>
            <person name="Donnadieu C."/>
            <person name="Desvignes T."/>
            <person name="Floi Bucao C."/>
            <person name="Jouanno E."/>
            <person name="Wen M."/>
            <person name="Mejri S."/>
            <person name="Dirks R."/>
            <person name="Jansen H."/>
            <person name="Henkel C."/>
            <person name="Chen W.J."/>
            <person name="Zahm M."/>
            <person name="Cabau C."/>
            <person name="Klopp C."/>
            <person name="Thompson A.W."/>
            <person name="Robinson-Rechavi M."/>
            <person name="Braasch I."/>
            <person name="Lecointre G."/>
            <person name="Bobe J."/>
            <person name="Postlethwait J.H."/>
            <person name="Berthelot C."/>
            <person name="Roest Crollius H."/>
            <person name="Guiguen Y."/>
        </authorList>
    </citation>
    <scope>NUCLEOTIDE SEQUENCE</scope>
    <source>
        <strain evidence="2">NC1722</strain>
    </source>
</reference>
<name>A0AAD7RUY0_9TELE</name>
<feature type="transmembrane region" description="Helical" evidence="1">
    <location>
        <begin position="101"/>
        <end position="126"/>
    </location>
</feature>
<accession>A0AAD7RUY0</accession>
<dbReference type="InterPro" id="IPR052724">
    <property type="entry name" value="GT117_domain-containing"/>
</dbReference>
<keyword evidence="1" id="KW-0812">Transmembrane</keyword>
<sequence>MEGLGFRGAPRPPLIGTGAALIPEERGGQGAKVTTPQPLGRVGGAGPGAVLAGAGFAVSRLAWSWSTVAEVFSLNNLFIGLLFSLAACFHRADSAPRRRKFAQWGALCCGLGLCNQHTLVLYVAIIVPWVLLRLHSHQRLPEDSPWLLGGVAVVLALCGLLPYLYLPASSYHNAARWSWGDQTSLSGLITHLLRTEYGTFSLAKTESAVSLAVMLWAQLDHCVADLSPPVLVLAGAAAVLSCRAGRRCVVSWLLISALLLYSLFFAWRANLDIQRPLLLGVVERFWLQSDAALCVLSGLGLCGLQGALTQRLGRGALWSAGGWAFTAALVAHLAQSNHRECCPGRNGVAEQFARGLLDSVPRDSIILTRGDLPGNTLRYLHYCQGLRPDLSLVDQEMMTYGWYVEKLGPHHDRVHFPGRRWDPVPSEGKDTFTLEQFLLHNAQRAVFACIGLPDGDPSWQRSFSRWPWGVCDQLVPAQTQLRPEEWAQRTRNMFNLTHPHHSFHPGSWERVANEEMWQASMKTAFFLFDLAERTEEGETSMRLFDLSYTLYKEIVEQHEDHPSNWDKNMALASERLLRAGGRGHSQEGLLSESIKYFSLYLTKEPADPQAEAIRSALAHLLRERRRLRDTHAP</sequence>
<dbReference type="Pfam" id="PF11028">
    <property type="entry name" value="TMEM260-like"/>
    <property type="match status" value="1"/>
</dbReference>
<keyword evidence="3" id="KW-1185">Reference proteome</keyword>
<protein>
    <recommendedName>
        <fullName evidence="4">Transmembrane protein 260</fullName>
    </recommendedName>
</protein>
<evidence type="ECO:0000313" key="3">
    <source>
        <dbReference type="Proteomes" id="UP001221898"/>
    </source>
</evidence>
<dbReference type="AlphaFoldDB" id="A0AAD7RUY0"/>
<feature type="transmembrane region" description="Helical" evidence="1">
    <location>
        <begin position="146"/>
        <end position="166"/>
    </location>
</feature>
<keyword evidence="1" id="KW-1133">Transmembrane helix</keyword>
<proteinExistence type="predicted"/>
<keyword evidence="1" id="KW-0472">Membrane</keyword>
<evidence type="ECO:0000313" key="2">
    <source>
        <dbReference type="EMBL" id="KAJ8390871.1"/>
    </source>
</evidence>
<dbReference type="PANTHER" id="PTHR16214:SF3">
    <property type="entry name" value="TRANSMEMBRANE PROTEIN 260"/>
    <property type="match status" value="1"/>
</dbReference>
<dbReference type="EMBL" id="JAINUG010000165">
    <property type="protein sequence ID" value="KAJ8390871.1"/>
    <property type="molecule type" value="Genomic_DNA"/>
</dbReference>